<dbReference type="AlphaFoldDB" id="A0A128EHW5"/>
<name>A0A128EHW5_9BACT</name>
<organism evidence="1 2">
    <name type="scientific">Campylobacter geochelonis</name>
    <dbReference type="NCBI Taxonomy" id="1780362"/>
    <lineage>
        <taxon>Bacteria</taxon>
        <taxon>Pseudomonadati</taxon>
        <taxon>Campylobacterota</taxon>
        <taxon>Epsilonproteobacteria</taxon>
        <taxon>Campylobacterales</taxon>
        <taxon>Campylobacteraceae</taxon>
        <taxon>Campylobacter</taxon>
    </lineage>
</organism>
<gene>
    <name evidence="1" type="ORF">ERS672216_01452</name>
</gene>
<keyword evidence="2" id="KW-1185">Reference proteome</keyword>
<evidence type="ECO:0000313" key="1">
    <source>
        <dbReference type="EMBL" id="CZE48507.1"/>
    </source>
</evidence>
<accession>A0A128EHW5</accession>
<protein>
    <submittedName>
        <fullName evidence="1">Uncharacterized protein</fullName>
    </submittedName>
</protein>
<reference evidence="1 2" key="1">
    <citation type="submission" date="2016-02" db="EMBL/GenBank/DDBJ databases">
        <authorList>
            <consortium name="Pathogen Informatics"/>
        </authorList>
    </citation>
    <scope>NUCLEOTIDE SEQUENCE [LARGE SCALE GENOMIC DNA]</scope>
    <source>
        <strain evidence="1 2">RC20</strain>
    </source>
</reference>
<evidence type="ECO:0000313" key="2">
    <source>
        <dbReference type="Proteomes" id="UP000069632"/>
    </source>
</evidence>
<dbReference type="Proteomes" id="UP000069632">
    <property type="component" value="Unassembled WGS sequence"/>
</dbReference>
<dbReference type="EMBL" id="FIZP01000008">
    <property type="protein sequence ID" value="CZE48507.1"/>
    <property type="molecule type" value="Genomic_DNA"/>
</dbReference>
<sequence>MQNEILGMELGEFLEFVKISKEILKAREF</sequence>
<proteinExistence type="predicted"/>